<keyword evidence="3" id="KW-1185">Reference proteome</keyword>
<proteinExistence type="predicted"/>
<evidence type="ECO:0008006" key="4">
    <source>
        <dbReference type="Google" id="ProtNLM"/>
    </source>
</evidence>
<gene>
    <name evidence="2" type="ORF">Tco_0802410</name>
</gene>
<accession>A0ABQ5A2W7</accession>
<feature type="region of interest" description="Disordered" evidence="1">
    <location>
        <begin position="256"/>
        <end position="305"/>
    </location>
</feature>
<dbReference type="Proteomes" id="UP001151760">
    <property type="component" value="Unassembled WGS sequence"/>
</dbReference>
<comment type="caution">
    <text evidence="2">The sequence shown here is derived from an EMBL/GenBank/DDBJ whole genome shotgun (WGS) entry which is preliminary data.</text>
</comment>
<name>A0ABQ5A2W7_9ASTR</name>
<organism evidence="2 3">
    <name type="scientific">Tanacetum coccineum</name>
    <dbReference type="NCBI Taxonomy" id="301880"/>
    <lineage>
        <taxon>Eukaryota</taxon>
        <taxon>Viridiplantae</taxon>
        <taxon>Streptophyta</taxon>
        <taxon>Embryophyta</taxon>
        <taxon>Tracheophyta</taxon>
        <taxon>Spermatophyta</taxon>
        <taxon>Magnoliopsida</taxon>
        <taxon>eudicotyledons</taxon>
        <taxon>Gunneridae</taxon>
        <taxon>Pentapetalae</taxon>
        <taxon>asterids</taxon>
        <taxon>campanulids</taxon>
        <taxon>Asterales</taxon>
        <taxon>Asteraceae</taxon>
        <taxon>Asteroideae</taxon>
        <taxon>Anthemideae</taxon>
        <taxon>Anthemidinae</taxon>
        <taxon>Tanacetum</taxon>
    </lineage>
</organism>
<sequence>MLARGGAVVASGGVESRVRESDGGDRIDREMGRIFGVGRKSSPENFSGGCGGGEREVNCLEVCWTRRIQELDTAYWGFLGARIRRIFLDGYGVLVFRIDLAERLRMVYTGDDGQEVFVSHAWRRLFEIQEPLAREFLLEFFGSCRIRDEMGLDVAGTLCFQLGGARRSMTLDTIHSSPSQQYYRGDGAPLYTYIRDPVQRLCHRLITYSISGRWQAPEKVHAEGEEQCRGYQEGTYYWPSCSSIGLTNEDHRCQQVAAASTPEAAEDAPIADEGAPADPAPVHAPPPPPPSPAAAKTMPQRLGRL</sequence>
<dbReference type="EMBL" id="BQNB010011809">
    <property type="protein sequence ID" value="GJS95442.1"/>
    <property type="molecule type" value="Genomic_DNA"/>
</dbReference>
<evidence type="ECO:0000313" key="3">
    <source>
        <dbReference type="Proteomes" id="UP001151760"/>
    </source>
</evidence>
<protein>
    <recommendedName>
        <fullName evidence="4">DUF4283 domain-containing protein</fullName>
    </recommendedName>
</protein>
<evidence type="ECO:0000313" key="2">
    <source>
        <dbReference type="EMBL" id="GJS95442.1"/>
    </source>
</evidence>
<reference evidence="2" key="1">
    <citation type="journal article" date="2022" name="Int. J. Mol. Sci.">
        <title>Draft Genome of Tanacetum Coccineum: Genomic Comparison of Closely Related Tanacetum-Family Plants.</title>
        <authorList>
            <person name="Yamashiro T."/>
            <person name="Shiraishi A."/>
            <person name="Nakayama K."/>
            <person name="Satake H."/>
        </authorList>
    </citation>
    <scope>NUCLEOTIDE SEQUENCE</scope>
</reference>
<reference evidence="2" key="2">
    <citation type="submission" date="2022-01" db="EMBL/GenBank/DDBJ databases">
        <authorList>
            <person name="Yamashiro T."/>
            <person name="Shiraishi A."/>
            <person name="Satake H."/>
            <person name="Nakayama K."/>
        </authorList>
    </citation>
    <scope>NUCLEOTIDE SEQUENCE</scope>
</reference>
<feature type="compositionally biased region" description="Pro residues" evidence="1">
    <location>
        <begin position="278"/>
        <end position="292"/>
    </location>
</feature>
<evidence type="ECO:0000256" key="1">
    <source>
        <dbReference type="SAM" id="MobiDB-lite"/>
    </source>
</evidence>